<feature type="region of interest" description="Disordered" evidence="1">
    <location>
        <begin position="22"/>
        <end position="45"/>
    </location>
</feature>
<comment type="caution">
    <text evidence="3">The sequence shown here is derived from an EMBL/GenBank/DDBJ whole genome shotgun (WGS) entry which is preliminary data.</text>
</comment>
<gene>
    <name evidence="3" type="ORF">IW245_005301</name>
</gene>
<name>A0A8J7KS13_9ACTN</name>
<evidence type="ECO:0000313" key="4">
    <source>
        <dbReference type="Proteomes" id="UP000622552"/>
    </source>
</evidence>
<feature type="compositionally biased region" description="Polar residues" evidence="1">
    <location>
        <begin position="22"/>
        <end position="40"/>
    </location>
</feature>
<sequence length="165" mass="16750">MGMRASRALVVLAVLALPACTSASPAPSGTRPTPTASASARPTVGPSGFGTQMILLRNGGLKGGSDMWKVEANGAWRLTDANGQQVRASGTLTATQLGELTNRLNDPALAAELSAPARQETCPDGITYVLNAGPTSGVVPSCGLEAPTPHIVELAEFVGRVTATN</sequence>
<protein>
    <submittedName>
        <fullName evidence="3">Uncharacterized protein</fullName>
    </submittedName>
</protein>
<dbReference type="Proteomes" id="UP000622552">
    <property type="component" value="Unassembled WGS sequence"/>
</dbReference>
<accession>A0A8J7KS13</accession>
<feature type="signal peptide" evidence="2">
    <location>
        <begin position="1"/>
        <end position="23"/>
    </location>
</feature>
<dbReference type="EMBL" id="JADOUF010000001">
    <property type="protein sequence ID" value="MBG6139107.1"/>
    <property type="molecule type" value="Genomic_DNA"/>
</dbReference>
<keyword evidence="2" id="KW-0732">Signal</keyword>
<evidence type="ECO:0000256" key="2">
    <source>
        <dbReference type="SAM" id="SignalP"/>
    </source>
</evidence>
<reference evidence="3" key="1">
    <citation type="submission" date="2020-11" db="EMBL/GenBank/DDBJ databases">
        <title>Sequencing the genomes of 1000 actinobacteria strains.</title>
        <authorList>
            <person name="Klenk H.-P."/>
        </authorList>
    </citation>
    <scope>NUCLEOTIDE SEQUENCE</scope>
    <source>
        <strain evidence="3">DSM 45356</strain>
    </source>
</reference>
<feature type="chain" id="PRO_5039242137" evidence="2">
    <location>
        <begin position="24"/>
        <end position="165"/>
    </location>
</feature>
<proteinExistence type="predicted"/>
<evidence type="ECO:0000256" key="1">
    <source>
        <dbReference type="SAM" id="MobiDB-lite"/>
    </source>
</evidence>
<evidence type="ECO:0000313" key="3">
    <source>
        <dbReference type="EMBL" id="MBG6139107.1"/>
    </source>
</evidence>
<keyword evidence="4" id="KW-1185">Reference proteome</keyword>
<organism evidence="3 4">
    <name type="scientific">Longispora fulva</name>
    <dbReference type="NCBI Taxonomy" id="619741"/>
    <lineage>
        <taxon>Bacteria</taxon>
        <taxon>Bacillati</taxon>
        <taxon>Actinomycetota</taxon>
        <taxon>Actinomycetes</taxon>
        <taxon>Micromonosporales</taxon>
        <taxon>Micromonosporaceae</taxon>
        <taxon>Longispora</taxon>
    </lineage>
</organism>
<dbReference type="RefSeq" id="WP_197005797.1">
    <property type="nucleotide sequence ID" value="NZ_BONS01000011.1"/>
</dbReference>
<dbReference type="AlphaFoldDB" id="A0A8J7KS13"/>